<evidence type="ECO:0000313" key="3">
    <source>
        <dbReference type="EMBL" id="QDY88720.1"/>
    </source>
</evidence>
<proteinExistence type="predicted"/>
<organism evidence="3 4">
    <name type="scientific">Mycoplasma anserisalpingitidis</name>
    <dbReference type="NCBI Taxonomy" id="519450"/>
    <lineage>
        <taxon>Bacteria</taxon>
        <taxon>Bacillati</taxon>
        <taxon>Mycoplasmatota</taxon>
        <taxon>Mollicutes</taxon>
        <taxon>Mycoplasmataceae</taxon>
        <taxon>Mycoplasma</taxon>
    </lineage>
</organism>
<gene>
    <name evidence="3" type="ORF">FOY43_03645</name>
</gene>
<feature type="signal peptide" evidence="1">
    <location>
        <begin position="1"/>
        <end position="40"/>
    </location>
</feature>
<dbReference type="EMBL" id="CP041663">
    <property type="protein sequence ID" value="QDY88720.1"/>
    <property type="molecule type" value="Genomic_DNA"/>
</dbReference>
<evidence type="ECO:0000259" key="2">
    <source>
        <dbReference type="Pfam" id="PF04200"/>
    </source>
</evidence>
<dbReference type="Proteomes" id="UP000317512">
    <property type="component" value="Chromosome"/>
</dbReference>
<evidence type="ECO:0000313" key="4">
    <source>
        <dbReference type="Proteomes" id="UP000317512"/>
    </source>
</evidence>
<dbReference type="InterPro" id="IPR007326">
    <property type="entry name" value="Lipoprotein-assoc_dom"/>
</dbReference>
<feature type="domain" description="Lipoprotein-associated type-17" evidence="2">
    <location>
        <begin position="1380"/>
        <end position="1456"/>
    </location>
</feature>
<keyword evidence="1" id="KW-0732">Signal</keyword>
<reference evidence="4" key="1">
    <citation type="submission" date="2019-07" db="EMBL/GenBank/DDBJ databases">
        <title>Complete genome sequences of three Mycoplasma sp. 1220 strains.</title>
        <authorList>
            <person name="Grozner D."/>
            <person name="Forro B."/>
            <person name="Kovacs A.B."/>
            <person name="Marton S."/>
            <person name="Banyai K."/>
            <person name="Kreizinger Z."/>
            <person name="Sulyok K.M."/>
            <person name="Gyuranecz M."/>
        </authorList>
    </citation>
    <scope>NUCLEOTIDE SEQUENCE [LARGE SCALE GENOMIC DNA]</scope>
    <source>
        <strain evidence="4">MYCAV93</strain>
    </source>
</reference>
<feature type="chain" id="PRO_5023007203" description="Lipoprotein-associated type-17 domain-containing protein" evidence="1">
    <location>
        <begin position="41"/>
        <end position="2069"/>
    </location>
</feature>
<accession>A0A5B8K206</accession>
<feature type="domain" description="Lipoprotein-associated type-17" evidence="2">
    <location>
        <begin position="1662"/>
        <end position="1739"/>
    </location>
</feature>
<protein>
    <recommendedName>
        <fullName evidence="2">Lipoprotein-associated type-17 domain-containing protein</fullName>
    </recommendedName>
</protein>
<dbReference type="OrthoDB" id="400919at2"/>
<sequence>MYSYILPQIQKKRIKMKNNKKLVILSSSLGGLTLAAGALAVSCNNETKTTKEDLELEKSLSSIVVKNGLSLQHVTSLTTNDFEVKSTSDKNNTFIYEITSVKVNESTFKVSVEAKITARYNSELAPVILTQEFEGNQIVPEMFLKEKNKLRESLQKATIETVYVGQNTKSDVYLPSLSSSELKKLFELNGNPKDKTTNKEIEGVESSIVKVEAKNDIAEISVLLRSLAQPDVFATITVTQSGFKNEVTYNEELAAKKAEIVAAENARLQKLAETSLKVTTADGFKKSLTLATDAQIENFVVLLMDENANATATITKVTGDNVASKVTVEVTLTSNIEGAEPYVVTRDVLGFKELSEEALQVSNTLQELVSKVKLVHAELNDKNGSAEKAEKLLNADKANYEAVIKVNKDVLPEGVTFEVVSARTTTQHPETLLVTYSISKDGVSITKEVLVSGYNFVASKDEASDNTTSTVDVNAEIQKELDKIAAEADAQFEADAVYANKDLASLKDKKWYLASQYSTEFNAEQALKDFDLAKSILKLTFKKDNTEITPEVGKFVVKSVVMNPGADTNESGSVTLKVTIESTDPTVDKTKTVPSKSFNLTINGFMGKSQVDELKQALSSVVNNASVKDALNNGLKFEINGINRVPSTPVSLFEGSQASEYYKYFEPINGFTTTGLTGKNSDLTVQEVLNKIKEVEYFKTYPVQAENIKLEEITTNVHITDKNNGTVNAEGVVSIKIPGVDRINADKPKINIVSGFLSDAKFEELKANWYATAQAFISANAQSEDAIVIYDRDGQYFSDEKSKATLLEAIQHPENIVFQAMNDGAFLPKEKVFADNTRQAIENKLNGNALDTQENVNNRHTALNPADQIYAVKLKVLNVEESKTDTGSVWINYTLVSPYFSDWSLETISLRQNFQISGFISIEDYRKQVLEELKKLIDDQADKGKSIVQVDYAGKATTSVDEAIKKSGNTYANLTKVSYKFIDGLDINSLVQPTSILYNIDLSKFELTPTALESNDANAITVNGRDGKVDVTAELSTNIGSEYGIKQDSKVTLNKVTVEGFLATKAAEKARLNALKAQFAYKGIVSVLLQESDNRDAKIKEFETNGDFDSANALRKLSQIDIKDVTLNATDFVAIANYGTLERLENAKVVINTTLSEKSNGNIKFNFNFVSLLQSDVKSDDKSYTFGTFARSTSDTSTPSDELSEDAKALKALYEQAISSLTPSYKLVGKDNETNEKYISKVTPKDVLNYIKPNDTLEETKAKELFTLPELSEELKEKATLSFEYKEFEDKVNQNANDKIVVTVKITDITNEKIVVSKDVVLSGFLTELAKEQKALEEAVKSLSSATWNLHLKDATKVLPSVLLNAKMIDGVSLLDSVNEVKNSNKTLEEKINHLKQYFTIDSLDDQKAKISSFIKSVTADDKNGALKVKLDLSSAKVGFESVTVEKEFTVSGFQTAAKYKEAYDAEVVRLNKYAADHKFSFKYDSSDVQATGNDLVGIKSDKNPYWEKFVLVNGKDKEVLATELETEKIKLVVEAVEFGVKSTDVYVTYRLVSINTDESFAEFDSVYTGAQSSLIKTTVLTTNLITPEEKDSASGLRKVQTEEYLTTTSTEWNDSNKSVEVKSYNKVFTKVSSDQFVESLYSNKEKYELNDGKLVLFANTEEVKNKSVVLASQVNALKLVNSSDYLKFGGLELVTKDARVLSADDNKGVLEVAFRVSSIEFPEVVSPILYAKVSGFKTKAVELEEKKQAEAAKIQNWTLASLIAKTGNIITKDIIGQDGQKQLITYDEILSGNADSKLQFYLPGNGASTSDENGAWAKANNGKAFEINALGKEDYTKESLELKVNELFVAKDNVHFEQYNLSNNQYINVVIKDRVDANGDILVTYAVQLLSYNEETKEVTQLAEVENRSLLTQLPTEAELAYKKEMLSALANAEASFASTKASEMTAEDFLKAYEKATTEEAKAELLQSTLLYTKQANGKVEAADLKVVVDSVKLDEKHVGRVLVTYHVASAKTTGEYSKDEYKNVGENVKTKYSSVLGFSYNKDHASVGTIENTNPIVAPTTTTSTN</sequence>
<dbReference type="Pfam" id="PF04200">
    <property type="entry name" value="Lipoprotein_17"/>
    <property type="match status" value="2"/>
</dbReference>
<name>A0A5B8K206_9MOLU</name>
<evidence type="ECO:0000256" key="1">
    <source>
        <dbReference type="SAM" id="SignalP"/>
    </source>
</evidence>